<protein>
    <submittedName>
        <fullName evidence="2">Uncharacterized protein</fullName>
    </submittedName>
</protein>
<sequence>MELYELQPMINGNEQTSGETEHLKKHMHLLNLNVF</sequence>
<gene>
    <name evidence="2" type="ORF">METZ01_LOCUS271014</name>
</gene>
<evidence type="ECO:0000313" key="2">
    <source>
        <dbReference type="EMBL" id="SVC18160.1"/>
    </source>
</evidence>
<reference evidence="2" key="1">
    <citation type="submission" date="2018-05" db="EMBL/GenBank/DDBJ databases">
        <authorList>
            <person name="Lanie J.A."/>
            <person name="Ng W.-L."/>
            <person name="Kazmierczak K.M."/>
            <person name="Andrzejewski T.M."/>
            <person name="Davidsen T.M."/>
            <person name="Wayne K.J."/>
            <person name="Tettelin H."/>
            <person name="Glass J.I."/>
            <person name="Rusch D."/>
            <person name="Podicherti R."/>
            <person name="Tsui H.-C.T."/>
            <person name="Winkler M.E."/>
        </authorList>
    </citation>
    <scope>NUCLEOTIDE SEQUENCE</scope>
</reference>
<name>A0A382K128_9ZZZZ</name>
<dbReference type="AlphaFoldDB" id="A0A382K128"/>
<proteinExistence type="predicted"/>
<feature type="region of interest" description="Disordered" evidence="1">
    <location>
        <begin position="1"/>
        <end position="22"/>
    </location>
</feature>
<evidence type="ECO:0000256" key="1">
    <source>
        <dbReference type="SAM" id="MobiDB-lite"/>
    </source>
</evidence>
<dbReference type="EMBL" id="UINC01077752">
    <property type="protein sequence ID" value="SVC18160.1"/>
    <property type="molecule type" value="Genomic_DNA"/>
</dbReference>
<organism evidence="2">
    <name type="scientific">marine metagenome</name>
    <dbReference type="NCBI Taxonomy" id="408172"/>
    <lineage>
        <taxon>unclassified sequences</taxon>
        <taxon>metagenomes</taxon>
        <taxon>ecological metagenomes</taxon>
    </lineage>
</organism>
<accession>A0A382K128</accession>